<proteinExistence type="predicted"/>
<gene>
    <name evidence="1" type="ORF">DET45_13114</name>
</gene>
<evidence type="ECO:0000313" key="2">
    <source>
        <dbReference type="Proteomes" id="UP000246964"/>
    </source>
</evidence>
<protein>
    <submittedName>
        <fullName evidence="1">Uncharacterized protein</fullName>
    </submittedName>
</protein>
<evidence type="ECO:0000313" key="1">
    <source>
        <dbReference type="EMBL" id="PWW06827.1"/>
    </source>
</evidence>
<accession>A0A317PVQ2</accession>
<organism evidence="1 2">
    <name type="scientific">Pseudidiomarina maritima</name>
    <dbReference type="NCBI Taxonomy" id="519453"/>
    <lineage>
        <taxon>Bacteria</taxon>
        <taxon>Pseudomonadati</taxon>
        <taxon>Pseudomonadota</taxon>
        <taxon>Gammaproteobacteria</taxon>
        <taxon>Alteromonadales</taxon>
        <taxon>Idiomarinaceae</taxon>
        <taxon>Pseudidiomarina</taxon>
    </lineage>
</organism>
<comment type="caution">
    <text evidence="1">The sequence shown here is derived from an EMBL/GenBank/DDBJ whole genome shotgun (WGS) entry which is preliminary data.</text>
</comment>
<reference evidence="1 2" key="1">
    <citation type="submission" date="2018-05" db="EMBL/GenBank/DDBJ databases">
        <title>Freshwater and sediment microbial communities from various areas in North America, analyzing microbe dynamics in response to fracking.</title>
        <authorList>
            <person name="Lamendella R."/>
        </authorList>
    </citation>
    <scope>NUCLEOTIDE SEQUENCE [LARGE SCALE GENOMIC DNA]</scope>
    <source>
        <strain evidence="1 2">125B1</strain>
    </source>
</reference>
<dbReference type="EMBL" id="QGTT01000031">
    <property type="protein sequence ID" value="PWW06827.1"/>
    <property type="molecule type" value="Genomic_DNA"/>
</dbReference>
<keyword evidence="2" id="KW-1185">Reference proteome</keyword>
<name>A0A317PVQ2_9GAMM</name>
<dbReference type="AlphaFoldDB" id="A0A317PVQ2"/>
<sequence length="45" mass="4954">MALVMLQRSFAPNNPRHSGPAAPATLTRSRACAGRYMYLEYGVLN</sequence>
<dbReference type="Proteomes" id="UP000246964">
    <property type="component" value="Unassembled WGS sequence"/>
</dbReference>